<proteinExistence type="predicted"/>
<accession>A0A450XBZ0</accession>
<protein>
    <submittedName>
        <fullName evidence="1">Uncharacterized protein</fullName>
    </submittedName>
</protein>
<evidence type="ECO:0000313" key="3">
    <source>
        <dbReference type="EMBL" id="VFK77455.1"/>
    </source>
</evidence>
<gene>
    <name evidence="1" type="ORF">BECKMB1821G_GA0114241_10239</name>
    <name evidence="3" type="ORF">BECKMB1821H_GA0114242_11421</name>
    <name evidence="2" type="ORF">BECKMB1821I_GA0114274_11351</name>
</gene>
<dbReference type="AlphaFoldDB" id="A0A450XBZ0"/>
<dbReference type="EMBL" id="CAADFO010000023">
    <property type="protein sequence ID" value="VFK26794.1"/>
    <property type="molecule type" value="Genomic_DNA"/>
</dbReference>
<sequence>MSVFIGKRGSPHIDPQAVELGDQRNDEDHQCEFGNIQCRALLCHDVTGKFSRKAASS</sequence>
<evidence type="ECO:0000313" key="2">
    <source>
        <dbReference type="EMBL" id="VFK35653.1"/>
    </source>
</evidence>
<organism evidence="1">
    <name type="scientific">Candidatus Kentrum sp. MB</name>
    <dbReference type="NCBI Taxonomy" id="2138164"/>
    <lineage>
        <taxon>Bacteria</taxon>
        <taxon>Pseudomonadati</taxon>
        <taxon>Pseudomonadota</taxon>
        <taxon>Gammaproteobacteria</taxon>
        <taxon>Candidatus Kentrum</taxon>
    </lineage>
</organism>
<name>A0A450XBZ0_9GAMM</name>
<dbReference type="EMBL" id="CAADGH010000142">
    <property type="protein sequence ID" value="VFK77455.1"/>
    <property type="molecule type" value="Genomic_DNA"/>
</dbReference>
<evidence type="ECO:0000313" key="1">
    <source>
        <dbReference type="EMBL" id="VFK26794.1"/>
    </source>
</evidence>
<reference evidence="1" key="1">
    <citation type="submission" date="2019-02" db="EMBL/GenBank/DDBJ databases">
        <authorList>
            <person name="Gruber-Vodicka R. H."/>
            <person name="Seah K. B. B."/>
        </authorList>
    </citation>
    <scope>NUCLEOTIDE SEQUENCE</scope>
    <source>
        <strain evidence="1">BECK_BZ197</strain>
        <strain evidence="3">BECK_BZ198</strain>
        <strain evidence="2">BECK_BZ199</strain>
    </source>
</reference>
<dbReference type="EMBL" id="CAADFQ010000135">
    <property type="protein sequence ID" value="VFK35653.1"/>
    <property type="molecule type" value="Genomic_DNA"/>
</dbReference>